<proteinExistence type="predicted"/>
<dbReference type="InterPro" id="IPR004408">
    <property type="entry name" value="Biotin_CoA_COase_ligase"/>
</dbReference>
<dbReference type="NCBIfam" id="TIGR00121">
    <property type="entry name" value="birA_ligase"/>
    <property type="match status" value="1"/>
</dbReference>
<dbReference type="EC" id="6.3.4.15" evidence="3"/>
<dbReference type="InterPro" id="IPR004143">
    <property type="entry name" value="BPL_LPL_catalytic"/>
</dbReference>
<dbReference type="PROSITE" id="PS51733">
    <property type="entry name" value="BPL_LPL_CATALYTIC"/>
    <property type="match status" value="1"/>
</dbReference>
<reference evidence="4" key="2">
    <citation type="submission" date="2023-07" db="EMBL/GenBank/DDBJ databases">
        <title>Identification and characterization of horizontal gene transfer across gut microbiota members of farm animals based on homology search.</title>
        <authorList>
            <person name="Schwarzerova J."/>
            <person name="Nykrynova M."/>
            <person name="Jureckova K."/>
            <person name="Cejkova D."/>
            <person name="Rychlik I."/>
        </authorList>
    </citation>
    <scope>NUCLEOTIDE SEQUENCE [LARGE SCALE GENOMIC DNA]</scope>
    <source>
        <strain evidence="4">ET4</strain>
    </source>
</reference>
<dbReference type="Proteomes" id="UP001228403">
    <property type="component" value="Unassembled WGS sequence"/>
</dbReference>
<dbReference type="PANTHER" id="PTHR12835:SF5">
    <property type="entry name" value="BIOTIN--PROTEIN LIGASE"/>
    <property type="match status" value="1"/>
</dbReference>
<sequence length="249" mass="29034">MIELESIDSTNNFLKSYRPLQPCDMILVTAEYQSRGRGQIGNSWESERGKNLLFSLKVHPRFLEAGQMFRISQVAALAVHDAFARYTEGISIKWPNDVYWNDRKICGMLIENDWMGKQLEQSIIGIGMNVNQETFTGDAPNPVSLRQILGQDTERRFVLELFMESFQKYYRMLQRGEADTVDAQYRKALYRKEGWHLYEDEGGRFRACITDVEPDGHLILEDEQGQQRKYAFKEVRYILNGPQEQELTL</sequence>
<evidence type="ECO:0000256" key="1">
    <source>
        <dbReference type="ARBA" id="ARBA00022598"/>
    </source>
</evidence>
<organism evidence="3 4">
    <name type="scientific">Bacteroides eggerthii</name>
    <dbReference type="NCBI Taxonomy" id="28111"/>
    <lineage>
        <taxon>Bacteria</taxon>
        <taxon>Pseudomonadati</taxon>
        <taxon>Bacteroidota</taxon>
        <taxon>Bacteroidia</taxon>
        <taxon>Bacteroidales</taxon>
        <taxon>Bacteroidaceae</taxon>
        <taxon>Bacteroides</taxon>
    </lineage>
</organism>
<dbReference type="PANTHER" id="PTHR12835">
    <property type="entry name" value="BIOTIN PROTEIN LIGASE"/>
    <property type="match status" value="1"/>
</dbReference>
<evidence type="ECO:0000313" key="3">
    <source>
        <dbReference type="EMBL" id="MDM8145033.1"/>
    </source>
</evidence>
<keyword evidence="4" id="KW-1185">Reference proteome</keyword>
<dbReference type="CDD" id="cd16442">
    <property type="entry name" value="BPL"/>
    <property type="match status" value="1"/>
</dbReference>
<name>A0ABT7U3D7_9BACE</name>
<gene>
    <name evidence="3" type="ORF">QUW02_03665</name>
</gene>
<evidence type="ECO:0000259" key="2">
    <source>
        <dbReference type="PROSITE" id="PS51733"/>
    </source>
</evidence>
<evidence type="ECO:0000313" key="4">
    <source>
        <dbReference type="Proteomes" id="UP001228403"/>
    </source>
</evidence>
<accession>A0ABT7U3D7</accession>
<keyword evidence="1 3" id="KW-0436">Ligase</keyword>
<dbReference type="InterPro" id="IPR045864">
    <property type="entry name" value="aa-tRNA-synth_II/BPL/LPL"/>
</dbReference>
<dbReference type="SUPFAM" id="SSF55681">
    <property type="entry name" value="Class II aaRS and biotin synthetases"/>
    <property type="match status" value="1"/>
</dbReference>
<dbReference type="Gene3D" id="3.30.930.10">
    <property type="entry name" value="Bira Bifunctional Protein, Domain 2"/>
    <property type="match status" value="1"/>
</dbReference>
<dbReference type="EMBL" id="JAUDCF010000005">
    <property type="protein sequence ID" value="MDM8145033.1"/>
    <property type="molecule type" value="Genomic_DNA"/>
</dbReference>
<dbReference type="GO" id="GO:0004077">
    <property type="term" value="F:biotin--[biotin carboxyl-carrier protein] ligase activity"/>
    <property type="evidence" value="ECO:0007669"/>
    <property type="project" value="UniProtKB-EC"/>
</dbReference>
<protein>
    <submittedName>
        <fullName evidence="3">Biotin--[acetyl-CoA-carboxylase] ligase</fullName>
        <ecNumber evidence="3">6.3.4.15</ecNumber>
    </submittedName>
</protein>
<comment type="caution">
    <text evidence="3">The sequence shown here is derived from an EMBL/GenBank/DDBJ whole genome shotgun (WGS) entry which is preliminary data.</text>
</comment>
<feature type="domain" description="BPL/LPL catalytic" evidence="2">
    <location>
        <begin position="1"/>
        <end position="174"/>
    </location>
</feature>
<dbReference type="Pfam" id="PF03099">
    <property type="entry name" value="BPL_LplA_LipB"/>
    <property type="match status" value="1"/>
</dbReference>
<reference evidence="3 4" key="1">
    <citation type="submission" date="2023-06" db="EMBL/GenBank/DDBJ databases">
        <authorList>
            <person name="Zeman M."/>
            <person name="Kubasova T."/>
            <person name="Jahodarova E."/>
            <person name="Nykrynova M."/>
            <person name="Rychlik I."/>
        </authorList>
    </citation>
    <scope>NUCLEOTIDE SEQUENCE [LARGE SCALE GENOMIC DNA]</scope>
    <source>
        <strain evidence="3 4">ET4</strain>
    </source>
</reference>